<keyword evidence="18 32" id="KW-1133">Transmembrane helix</keyword>
<proteinExistence type="inferred from homology"/>
<feature type="transmembrane region" description="Helical" evidence="32">
    <location>
        <begin position="9"/>
        <end position="31"/>
    </location>
</feature>
<name>A0A665VMW6_ECHNA</name>
<dbReference type="Pfam" id="PF01130">
    <property type="entry name" value="CD36"/>
    <property type="match status" value="1"/>
</dbReference>
<gene>
    <name evidence="33" type="primary">cd36</name>
</gene>
<comment type="similarity">
    <text evidence="10">Belongs to the CD36 family.</text>
</comment>
<evidence type="ECO:0000256" key="12">
    <source>
        <dbReference type="ARBA" id="ARBA00022448"/>
    </source>
</evidence>
<sequence>MGCCNRRRGLLAGAVLGAVVAILGGILIPVGDSIIEGTVRKESVIEPGTTAYDNWKATGATVYRQFWLFDVTNAKEVLETGATPVVKEKGPYTYRTRFFPKANITFNPNDTVSFVLPHGAIFEPSMSVGPEEDIVTSLNLAVAGAYSLIPKELHVVLENMIKTSNSSLFHNRTVKEILWGYTDPMLKSPVGVFLPYNDTKDGPYNIYSGKDDISKVAIIDMWKGQRHGHLSELISPPLFSLSDASSFPPFLEKTKPLNFFSSDICRSLSASFQQSLNLKGIDVYRFNLHPDTMASPTRNPDNRCFCRDKATTKNCTLAGVLDISACKDDKPIYISLPHFLHGSESLRESVLGLNPNEEQHETFLDVEPLTGFTLRFAKRIQINMMYGPSKTSVGLDLHTAMLDDEKADVFKERLVSRIQMLETIQYVLLGVGVSVFVLCLISYCVVRRKDSKIA</sequence>
<dbReference type="GO" id="GO:0007155">
    <property type="term" value="P:cell adhesion"/>
    <property type="evidence" value="ECO:0007669"/>
    <property type="project" value="UniProtKB-KW"/>
</dbReference>
<evidence type="ECO:0000256" key="9">
    <source>
        <dbReference type="ARBA" id="ARBA00004651"/>
    </source>
</evidence>
<reference evidence="33" key="2">
    <citation type="submission" date="2025-08" db="UniProtKB">
        <authorList>
            <consortium name="Ensembl"/>
        </authorList>
    </citation>
    <scope>IDENTIFICATION</scope>
</reference>
<evidence type="ECO:0000256" key="6">
    <source>
        <dbReference type="ARBA" id="ARBA00004221"/>
    </source>
</evidence>
<comment type="catalytic activity">
    <reaction evidence="27">
        <text>tetracosanoate(out) = tetracosanoate(in)</text>
        <dbReference type="Rhea" id="RHEA:45260"/>
        <dbReference type="ChEBI" id="CHEBI:31014"/>
    </reaction>
    <physiologicalReaction direction="left-to-right" evidence="27">
        <dbReference type="Rhea" id="RHEA:45261"/>
    </physiologicalReaction>
</comment>
<dbReference type="GO" id="GO:0006898">
    <property type="term" value="P:receptor-mediated endocytosis"/>
    <property type="evidence" value="ECO:0007669"/>
    <property type="project" value="TreeGrafter"/>
</dbReference>
<evidence type="ECO:0000256" key="14">
    <source>
        <dbReference type="ARBA" id="ARBA00022499"/>
    </source>
</evidence>
<keyword evidence="16" id="KW-0832">Ubl conjugation</keyword>
<evidence type="ECO:0000256" key="13">
    <source>
        <dbReference type="ARBA" id="ARBA00022475"/>
    </source>
</evidence>
<evidence type="ECO:0000256" key="23">
    <source>
        <dbReference type="ARBA" id="ARBA00023157"/>
    </source>
</evidence>
<keyword evidence="15 32" id="KW-0812">Transmembrane</keyword>
<dbReference type="InterPro" id="IPR002159">
    <property type="entry name" value="CD36_fam"/>
</dbReference>
<evidence type="ECO:0000256" key="17">
    <source>
        <dbReference type="ARBA" id="ARBA00022889"/>
    </source>
</evidence>
<dbReference type="PANTHER" id="PTHR11923:SF12">
    <property type="entry name" value="PLATELET GLYCOPROTEIN 4"/>
    <property type="match status" value="1"/>
</dbReference>
<comment type="catalytic activity">
    <reaction evidence="5">
        <text>butanoate(out) = butanoate(in)</text>
        <dbReference type="Rhea" id="RHEA:45248"/>
        <dbReference type="ChEBI" id="CHEBI:17968"/>
    </reaction>
    <physiologicalReaction direction="left-to-right" evidence="5">
        <dbReference type="Rhea" id="RHEA:45249"/>
    </physiologicalReaction>
</comment>
<comment type="catalytic activity">
    <reaction evidence="3">
        <text>hexadecanoate(out) = hexadecanoate(in)</text>
        <dbReference type="Rhea" id="RHEA:45256"/>
        <dbReference type="ChEBI" id="CHEBI:7896"/>
    </reaction>
    <physiologicalReaction direction="left-to-right" evidence="3">
        <dbReference type="Rhea" id="RHEA:45257"/>
    </physiologicalReaction>
</comment>
<evidence type="ECO:0000313" key="34">
    <source>
        <dbReference type="Proteomes" id="UP000472264"/>
    </source>
</evidence>
<keyword evidence="25" id="KW-0325">Glycoprotein</keyword>
<comment type="catalytic activity">
    <reaction evidence="4">
        <text>tetradecanoate(out) = tetradecanoate(in)</text>
        <dbReference type="Rhea" id="RHEA:45252"/>
        <dbReference type="ChEBI" id="CHEBI:30807"/>
    </reaction>
    <physiologicalReaction direction="left-to-right" evidence="4">
        <dbReference type="Rhea" id="RHEA:45253"/>
    </physiologicalReaction>
</comment>
<keyword evidence="21 32" id="KW-0472">Membrane</keyword>
<keyword evidence="34" id="KW-1185">Reference proteome</keyword>
<dbReference type="GO" id="GO:0044539">
    <property type="term" value="P:long-chain fatty acid import into cell"/>
    <property type="evidence" value="ECO:0007669"/>
    <property type="project" value="TreeGrafter"/>
</dbReference>
<keyword evidence="22" id="KW-0564">Palmitate</keyword>
<reference evidence="33" key="3">
    <citation type="submission" date="2025-09" db="UniProtKB">
        <authorList>
            <consortium name="Ensembl"/>
        </authorList>
    </citation>
    <scope>IDENTIFICATION</scope>
</reference>
<evidence type="ECO:0000256" key="32">
    <source>
        <dbReference type="SAM" id="Phobius"/>
    </source>
</evidence>
<evidence type="ECO:0000256" key="22">
    <source>
        <dbReference type="ARBA" id="ARBA00023139"/>
    </source>
</evidence>
<keyword evidence="14" id="KW-1017">Isopeptide bond</keyword>
<dbReference type="InterPro" id="IPR005428">
    <property type="entry name" value="CD36/SCARB1/SNMP1"/>
</dbReference>
<dbReference type="GO" id="GO:0005044">
    <property type="term" value="F:scavenger receptor activity"/>
    <property type="evidence" value="ECO:0007669"/>
    <property type="project" value="TreeGrafter"/>
</dbReference>
<evidence type="ECO:0000256" key="11">
    <source>
        <dbReference type="ARBA" id="ARBA00020772"/>
    </source>
</evidence>
<protein>
    <recommendedName>
        <fullName evidence="11">Platelet glycoprotein 4</fullName>
    </recommendedName>
    <alternativeName>
        <fullName evidence="31">Glycoprotein IIIb</fullName>
    </alternativeName>
    <alternativeName>
        <fullName evidence="29">PAS IV</fullName>
    </alternativeName>
    <alternativeName>
        <fullName evidence="30">PAS-4</fullName>
    </alternativeName>
    <alternativeName>
        <fullName evidence="28">Platelet glycoprotein IV</fullName>
    </alternativeName>
</protein>
<keyword evidence="12" id="KW-0813">Transport</keyword>
<dbReference type="GO" id="GO:0042953">
    <property type="term" value="P:lipoprotein transport"/>
    <property type="evidence" value="ECO:0007669"/>
    <property type="project" value="TreeGrafter"/>
</dbReference>
<evidence type="ECO:0000256" key="4">
    <source>
        <dbReference type="ARBA" id="ARBA00000996"/>
    </source>
</evidence>
<keyword evidence="24" id="KW-0675">Receptor</keyword>
<evidence type="ECO:0000256" key="1">
    <source>
        <dbReference type="ARBA" id="ARBA00000542"/>
    </source>
</evidence>
<keyword evidence="19" id="KW-0333">Golgi apparatus</keyword>
<evidence type="ECO:0000256" key="29">
    <source>
        <dbReference type="ARBA" id="ARBA00031821"/>
    </source>
</evidence>
<keyword evidence="26" id="KW-0449">Lipoprotein</keyword>
<evidence type="ECO:0000256" key="20">
    <source>
        <dbReference type="ARBA" id="ARBA00023055"/>
    </source>
</evidence>
<evidence type="ECO:0000313" key="33">
    <source>
        <dbReference type="Ensembl" id="ENSENLP00000033089.1"/>
    </source>
</evidence>
<evidence type="ECO:0000256" key="31">
    <source>
        <dbReference type="ARBA" id="ARBA00032780"/>
    </source>
</evidence>
<comment type="catalytic activity">
    <reaction evidence="2">
        <text>(9Z)-octadecenoate(out) = (9Z)-octadecenoate(in)</text>
        <dbReference type="Rhea" id="RHEA:33655"/>
        <dbReference type="ChEBI" id="CHEBI:30823"/>
    </reaction>
    <physiologicalReaction direction="left-to-right" evidence="2">
        <dbReference type="Rhea" id="RHEA:33656"/>
    </physiologicalReaction>
</comment>
<keyword evidence="13" id="KW-1003">Cell membrane</keyword>
<dbReference type="GO" id="GO:0150094">
    <property type="term" value="P:amyloid-beta clearance by cellular catabolic process"/>
    <property type="evidence" value="ECO:0007669"/>
    <property type="project" value="TreeGrafter"/>
</dbReference>
<dbReference type="GO" id="GO:0009986">
    <property type="term" value="C:cell surface"/>
    <property type="evidence" value="ECO:0007669"/>
    <property type="project" value="TreeGrafter"/>
</dbReference>
<keyword evidence="23" id="KW-1015">Disulfide bond</keyword>
<evidence type="ECO:0000256" key="21">
    <source>
        <dbReference type="ARBA" id="ARBA00023136"/>
    </source>
</evidence>
<dbReference type="GO" id="GO:0034383">
    <property type="term" value="P:low-density lipoprotein particle clearance"/>
    <property type="evidence" value="ECO:0007669"/>
    <property type="project" value="TreeGrafter"/>
</dbReference>
<keyword evidence="17" id="KW-0130">Cell adhesion</keyword>
<dbReference type="PRINTS" id="PR01610">
    <property type="entry name" value="CD36ANTIGEN"/>
</dbReference>
<organism evidence="33 34">
    <name type="scientific">Echeneis naucrates</name>
    <name type="common">Live sharksucker</name>
    <dbReference type="NCBI Taxonomy" id="173247"/>
    <lineage>
        <taxon>Eukaryota</taxon>
        <taxon>Metazoa</taxon>
        <taxon>Chordata</taxon>
        <taxon>Craniata</taxon>
        <taxon>Vertebrata</taxon>
        <taxon>Euteleostomi</taxon>
        <taxon>Actinopterygii</taxon>
        <taxon>Neopterygii</taxon>
        <taxon>Teleostei</taxon>
        <taxon>Neoteleostei</taxon>
        <taxon>Acanthomorphata</taxon>
        <taxon>Carangaria</taxon>
        <taxon>Carangiformes</taxon>
        <taxon>Echeneidae</taxon>
        <taxon>Echeneis</taxon>
    </lineage>
</organism>
<evidence type="ECO:0000256" key="25">
    <source>
        <dbReference type="ARBA" id="ARBA00023180"/>
    </source>
</evidence>
<evidence type="ECO:0000256" key="5">
    <source>
        <dbReference type="ARBA" id="ARBA00001892"/>
    </source>
</evidence>
<evidence type="ECO:0000256" key="27">
    <source>
        <dbReference type="ARBA" id="ARBA00023949"/>
    </source>
</evidence>
<evidence type="ECO:0000256" key="26">
    <source>
        <dbReference type="ARBA" id="ARBA00023288"/>
    </source>
</evidence>
<evidence type="ECO:0000256" key="24">
    <source>
        <dbReference type="ARBA" id="ARBA00023170"/>
    </source>
</evidence>
<evidence type="ECO:0000256" key="18">
    <source>
        <dbReference type="ARBA" id="ARBA00022989"/>
    </source>
</evidence>
<accession>A0A665VMW6</accession>
<comment type="catalytic activity">
    <reaction evidence="1">
        <text>(9Z,12Z)-octadecadienoate(out) = (9Z,12Z)-octadecadienoate(in)</text>
        <dbReference type="Rhea" id="RHEA:45264"/>
        <dbReference type="ChEBI" id="CHEBI:30245"/>
    </reaction>
    <physiologicalReaction direction="left-to-right" evidence="1">
        <dbReference type="Rhea" id="RHEA:45265"/>
    </physiologicalReaction>
</comment>
<dbReference type="AlphaFoldDB" id="A0A665VMW6"/>
<evidence type="ECO:0000256" key="3">
    <source>
        <dbReference type="ARBA" id="ARBA00000934"/>
    </source>
</evidence>
<evidence type="ECO:0000256" key="30">
    <source>
        <dbReference type="ARBA" id="ARBA00032188"/>
    </source>
</evidence>
<dbReference type="GO" id="GO:0005794">
    <property type="term" value="C:Golgi apparatus"/>
    <property type="evidence" value="ECO:0007669"/>
    <property type="project" value="UniProtKB-SubCell"/>
</dbReference>
<evidence type="ECO:0000256" key="15">
    <source>
        <dbReference type="ARBA" id="ARBA00022692"/>
    </source>
</evidence>
<dbReference type="Ensembl" id="ENSENLT00000034022.1">
    <property type="protein sequence ID" value="ENSENLP00000033089.1"/>
    <property type="gene ID" value="ENSENLG00000014518.1"/>
</dbReference>
<keyword evidence="20" id="KW-0445">Lipid transport</keyword>
<evidence type="ECO:0000256" key="10">
    <source>
        <dbReference type="ARBA" id="ARBA00010532"/>
    </source>
</evidence>
<dbReference type="GO" id="GO:0005901">
    <property type="term" value="C:caveola"/>
    <property type="evidence" value="ECO:0007669"/>
    <property type="project" value="TreeGrafter"/>
</dbReference>
<dbReference type="GO" id="GO:0030169">
    <property type="term" value="F:low-density lipoprotein particle binding"/>
    <property type="evidence" value="ECO:0007669"/>
    <property type="project" value="TreeGrafter"/>
</dbReference>
<dbReference type="PRINTS" id="PR01609">
    <property type="entry name" value="CD36FAMILY"/>
</dbReference>
<evidence type="ECO:0000256" key="28">
    <source>
        <dbReference type="ARBA" id="ARBA00029966"/>
    </source>
</evidence>
<dbReference type="Proteomes" id="UP000472264">
    <property type="component" value="Chromosome 23"/>
</dbReference>
<evidence type="ECO:0000256" key="19">
    <source>
        <dbReference type="ARBA" id="ARBA00023034"/>
    </source>
</evidence>
<dbReference type="GO" id="GO:0005041">
    <property type="term" value="F:low-density lipoprotein particle receptor activity"/>
    <property type="evidence" value="ECO:0007669"/>
    <property type="project" value="TreeGrafter"/>
</dbReference>
<dbReference type="GO" id="GO:0019915">
    <property type="term" value="P:lipid storage"/>
    <property type="evidence" value="ECO:0007669"/>
    <property type="project" value="TreeGrafter"/>
</dbReference>
<dbReference type="GO" id="GO:0016324">
    <property type="term" value="C:apical plasma membrane"/>
    <property type="evidence" value="ECO:0007669"/>
    <property type="project" value="UniProtKB-SubCell"/>
</dbReference>
<evidence type="ECO:0000256" key="16">
    <source>
        <dbReference type="ARBA" id="ARBA00022843"/>
    </source>
</evidence>
<feature type="transmembrane region" description="Helical" evidence="32">
    <location>
        <begin position="426"/>
        <end position="446"/>
    </location>
</feature>
<evidence type="ECO:0000256" key="7">
    <source>
        <dbReference type="ARBA" id="ARBA00004285"/>
    </source>
</evidence>
<reference evidence="33" key="1">
    <citation type="submission" date="2021-04" db="EMBL/GenBank/DDBJ databases">
        <authorList>
            <consortium name="Wellcome Sanger Institute Data Sharing"/>
        </authorList>
    </citation>
    <scope>NUCLEOTIDE SEQUENCE [LARGE SCALE GENOMIC DNA]</scope>
</reference>
<dbReference type="PANTHER" id="PTHR11923">
    <property type="entry name" value="SCAVENGER RECEPTOR CLASS B TYPE-1 SR-B1"/>
    <property type="match status" value="1"/>
</dbReference>
<evidence type="ECO:0000256" key="8">
    <source>
        <dbReference type="ARBA" id="ARBA00004555"/>
    </source>
</evidence>
<evidence type="ECO:0000256" key="2">
    <source>
        <dbReference type="ARBA" id="ARBA00000626"/>
    </source>
</evidence>
<comment type="subcellular location">
    <subcellularLocation>
        <location evidence="6">Apical cell membrane</location>
    </subcellularLocation>
    <subcellularLocation>
        <location evidence="9">Cell membrane</location>
        <topology evidence="9">Multi-pass membrane protein</topology>
    </subcellularLocation>
    <subcellularLocation>
        <location evidence="8">Golgi apparatus</location>
    </subcellularLocation>
    <subcellularLocation>
        <location evidence="7">Membrane raft</location>
    </subcellularLocation>
</comment>